<protein>
    <submittedName>
        <fullName evidence="1">Uncharacterized protein</fullName>
    </submittedName>
</protein>
<evidence type="ECO:0000313" key="1">
    <source>
        <dbReference type="EMBL" id="JAE36525.1"/>
    </source>
</evidence>
<name>A0A0A9HH70_ARUDO</name>
<dbReference type="EMBL" id="GBRH01161371">
    <property type="protein sequence ID" value="JAE36525.1"/>
    <property type="molecule type" value="Transcribed_RNA"/>
</dbReference>
<dbReference type="AlphaFoldDB" id="A0A0A9HH70"/>
<reference evidence="1" key="2">
    <citation type="journal article" date="2015" name="Data Brief">
        <title>Shoot transcriptome of the giant reed, Arundo donax.</title>
        <authorList>
            <person name="Barrero R.A."/>
            <person name="Guerrero F.D."/>
            <person name="Moolhuijzen P."/>
            <person name="Goolsby J.A."/>
            <person name="Tidwell J."/>
            <person name="Bellgard S.E."/>
            <person name="Bellgard M.I."/>
        </authorList>
    </citation>
    <scope>NUCLEOTIDE SEQUENCE</scope>
    <source>
        <tissue evidence="1">Shoot tissue taken approximately 20 cm above the soil surface</tissue>
    </source>
</reference>
<sequence>MLAVCISVLTLFCKCYEIFQALTAFHFTR</sequence>
<reference evidence="1" key="1">
    <citation type="submission" date="2014-09" db="EMBL/GenBank/DDBJ databases">
        <authorList>
            <person name="Magalhaes I.L.F."/>
            <person name="Oliveira U."/>
            <person name="Santos F.R."/>
            <person name="Vidigal T.H.D.A."/>
            <person name="Brescovit A.D."/>
            <person name="Santos A.J."/>
        </authorList>
    </citation>
    <scope>NUCLEOTIDE SEQUENCE</scope>
    <source>
        <tissue evidence="1">Shoot tissue taken approximately 20 cm above the soil surface</tissue>
    </source>
</reference>
<organism evidence="1">
    <name type="scientific">Arundo donax</name>
    <name type="common">Giant reed</name>
    <name type="synonym">Donax arundinaceus</name>
    <dbReference type="NCBI Taxonomy" id="35708"/>
    <lineage>
        <taxon>Eukaryota</taxon>
        <taxon>Viridiplantae</taxon>
        <taxon>Streptophyta</taxon>
        <taxon>Embryophyta</taxon>
        <taxon>Tracheophyta</taxon>
        <taxon>Spermatophyta</taxon>
        <taxon>Magnoliopsida</taxon>
        <taxon>Liliopsida</taxon>
        <taxon>Poales</taxon>
        <taxon>Poaceae</taxon>
        <taxon>PACMAD clade</taxon>
        <taxon>Arundinoideae</taxon>
        <taxon>Arundineae</taxon>
        <taxon>Arundo</taxon>
    </lineage>
</organism>
<proteinExistence type="predicted"/>
<accession>A0A0A9HH70</accession>